<reference evidence="1" key="1">
    <citation type="submission" date="2014-09" db="EMBL/GenBank/DDBJ databases">
        <authorList>
            <person name="Magalhaes I.L.F."/>
            <person name="Oliveira U."/>
            <person name="Santos F.R."/>
            <person name="Vidigal T.H.D.A."/>
            <person name="Brescovit A.D."/>
            <person name="Santos A.J."/>
        </authorList>
    </citation>
    <scope>NUCLEOTIDE SEQUENCE</scope>
    <source>
        <tissue evidence="1">Shoot tissue taken approximately 20 cm above the soil surface</tissue>
    </source>
</reference>
<dbReference type="EMBL" id="GBRH01271619">
    <property type="protein sequence ID" value="JAD26276.1"/>
    <property type="molecule type" value="Transcribed_RNA"/>
</dbReference>
<accession>A0A0A9SJ18</accession>
<organism evidence="1">
    <name type="scientific">Arundo donax</name>
    <name type="common">Giant reed</name>
    <name type="synonym">Donax arundinaceus</name>
    <dbReference type="NCBI Taxonomy" id="35708"/>
    <lineage>
        <taxon>Eukaryota</taxon>
        <taxon>Viridiplantae</taxon>
        <taxon>Streptophyta</taxon>
        <taxon>Embryophyta</taxon>
        <taxon>Tracheophyta</taxon>
        <taxon>Spermatophyta</taxon>
        <taxon>Magnoliopsida</taxon>
        <taxon>Liliopsida</taxon>
        <taxon>Poales</taxon>
        <taxon>Poaceae</taxon>
        <taxon>PACMAD clade</taxon>
        <taxon>Arundinoideae</taxon>
        <taxon>Arundineae</taxon>
        <taxon>Arundo</taxon>
    </lineage>
</organism>
<dbReference type="AlphaFoldDB" id="A0A0A9SJ18"/>
<reference evidence="1" key="2">
    <citation type="journal article" date="2015" name="Data Brief">
        <title>Shoot transcriptome of the giant reed, Arundo donax.</title>
        <authorList>
            <person name="Barrero R.A."/>
            <person name="Guerrero F.D."/>
            <person name="Moolhuijzen P."/>
            <person name="Goolsby J.A."/>
            <person name="Tidwell J."/>
            <person name="Bellgard S.E."/>
            <person name="Bellgard M.I."/>
        </authorList>
    </citation>
    <scope>NUCLEOTIDE SEQUENCE</scope>
    <source>
        <tissue evidence="1">Shoot tissue taken approximately 20 cm above the soil surface</tissue>
    </source>
</reference>
<protein>
    <submittedName>
        <fullName evidence="1">Uncharacterized protein</fullName>
    </submittedName>
</protein>
<proteinExistence type="predicted"/>
<evidence type="ECO:0000313" key="1">
    <source>
        <dbReference type="EMBL" id="JAD26276.1"/>
    </source>
</evidence>
<name>A0A0A9SJ18_ARUDO</name>
<sequence length="53" mass="6041">MCMKCSAQEEHTIQKQAESSFSAFLLHCWSECVCVILITNRGLSRCEKDQCIT</sequence>